<feature type="signal peptide" evidence="1">
    <location>
        <begin position="1"/>
        <end position="19"/>
    </location>
</feature>
<evidence type="ECO:0000313" key="2">
    <source>
        <dbReference type="EMBL" id="MBW72904.1"/>
    </source>
</evidence>
<dbReference type="EMBL" id="GGFL01008726">
    <property type="protein sequence ID" value="MBW72904.1"/>
    <property type="molecule type" value="Transcribed_RNA"/>
</dbReference>
<protein>
    <submittedName>
        <fullName evidence="2">Putative secreted protein</fullName>
    </submittedName>
</protein>
<accession>A0A2M4D5P0</accession>
<feature type="chain" id="PRO_5014888980" evidence="1">
    <location>
        <begin position="20"/>
        <end position="111"/>
    </location>
</feature>
<evidence type="ECO:0000256" key="1">
    <source>
        <dbReference type="SAM" id="SignalP"/>
    </source>
</evidence>
<proteinExistence type="predicted"/>
<organism evidence="2">
    <name type="scientific">Anopheles darlingi</name>
    <name type="common">Mosquito</name>
    <dbReference type="NCBI Taxonomy" id="43151"/>
    <lineage>
        <taxon>Eukaryota</taxon>
        <taxon>Metazoa</taxon>
        <taxon>Ecdysozoa</taxon>
        <taxon>Arthropoda</taxon>
        <taxon>Hexapoda</taxon>
        <taxon>Insecta</taxon>
        <taxon>Pterygota</taxon>
        <taxon>Neoptera</taxon>
        <taxon>Endopterygota</taxon>
        <taxon>Diptera</taxon>
        <taxon>Nematocera</taxon>
        <taxon>Culicoidea</taxon>
        <taxon>Culicidae</taxon>
        <taxon>Anophelinae</taxon>
        <taxon>Anopheles</taxon>
    </lineage>
</organism>
<name>A0A2M4D5P0_ANODA</name>
<keyword evidence="1" id="KW-0732">Signal</keyword>
<reference evidence="2" key="1">
    <citation type="submission" date="2018-01" db="EMBL/GenBank/DDBJ databases">
        <title>An insight into the sialome of Amazonian anophelines.</title>
        <authorList>
            <person name="Ribeiro J.M."/>
            <person name="Scarpassa V."/>
            <person name="Calvo E."/>
        </authorList>
    </citation>
    <scope>NUCLEOTIDE SEQUENCE</scope>
</reference>
<dbReference type="AlphaFoldDB" id="A0A2M4D5P0"/>
<sequence>MRMLLLWLIVHYYVPSYRGGTFTCEGVLRDSLKYHTRNKQTNGRAHNIIMNHRSHMSSSVSGATSVWAGYGRRGLLRCACCWDTKKPSRKPSRFPGWYRVQYMHEVDDTYA</sequence>